<dbReference type="InterPro" id="IPR032710">
    <property type="entry name" value="NTF2-like_dom_sf"/>
</dbReference>
<dbReference type="SUPFAM" id="SSF54427">
    <property type="entry name" value="NTF2-like"/>
    <property type="match status" value="1"/>
</dbReference>
<dbReference type="AlphaFoldDB" id="A0A919VBH3"/>
<protein>
    <submittedName>
        <fullName evidence="2">Isomerase</fullName>
    </submittedName>
</protein>
<organism evidence="2 3">
    <name type="scientific">Sinosporangium siamense</name>
    <dbReference type="NCBI Taxonomy" id="1367973"/>
    <lineage>
        <taxon>Bacteria</taxon>
        <taxon>Bacillati</taxon>
        <taxon>Actinomycetota</taxon>
        <taxon>Actinomycetes</taxon>
        <taxon>Streptosporangiales</taxon>
        <taxon>Streptosporangiaceae</taxon>
        <taxon>Sinosporangium</taxon>
    </lineage>
</organism>
<dbReference type="Pfam" id="PF12680">
    <property type="entry name" value="SnoaL_2"/>
    <property type="match status" value="1"/>
</dbReference>
<dbReference type="GO" id="GO:0016853">
    <property type="term" value="F:isomerase activity"/>
    <property type="evidence" value="ECO:0007669"/>
    <property type="project" value="UniProtKB-KW"/>
</dbReference>
<keyword evidence="3" id="KW-1185">Reference proteome</keyword>
<sequence length="142" mass="15742">MILIARCVAGGKQESIALPQRHIHVLGEMYEHRYLATWNATGDERATLLSKHWSPEATYTDPMAEVSGHDEITALVDGVHAQFPGFVFTRVGEADAHHRQVRFRWGLGPEGAEPLVVGFDVLVLDESGRIQDVRGFLDKVPA</sequence>
<reference evidence="2" key="1">
    <citation type="submission" date="2021-01" db="EMBL/GenBank/DDBJ databases">
        <title>Whole genome shotgun sequence of Sinosporangium siamense NBRC 109515.</title>
        <authorList>
            <person name="Komaki H."/>
            <person name="Tamura T."/>
        </authorList>
    </citation>
    <scope>NUCLEOTIDE SEQUENCE</scope>
    <source>
        <strain evidence="2">NBRC 109515</strain>
    </source>
</reference>
<feature type="domain" description="SnoaL-like" evidence="1">
    <location>
        <begin position="33"/>
        <end position="131"/>
    </location>
</feature>
<proteinExistence type="predicted"/>
<keyword evidence="2" id="KW-0413">Isomerase</keyword>
<evidence type="ECO:0000313" key="3">
    <source>
        <dbReference type="Proteomes" id="UP000606172"/>
    </source>
</evidence>
<accession>A0A919VBH3</accession>
<evidence type="ECO:0000259" key="1">
    <source>
        <dbReference type="Pfam" id="PF12680"/>
    </source>
</evidence>
<name>A0A919VBH3_9ACTN</name>
<dbReference type="Gene3D" id="3.10.450.50">
    <property type="match status" value="1"/>
</dbReference>
<dbReference type="Proteomes" id="UP000606172">
    <property type="component" value="Unassembled WGS sequence"/>
</dbReference>
<gene>
    <name evidence="2" type="ORF">Ssi02_78220</name>
</gene>
<dbReference type="EMBL" id="BOOW01000064">
    <property type="protein sequence ID" value="GII97591.1"/>
    <property type="molecule type" value="Genomic_DNA"/>
</dbReference>
<dbReference type="InterPro" id="IPR037401">
    <property type="entry name" value="SnoaL-like"/>
</dbReference>
<evidence type="ECO:0000313" key="2">
    <source>
        <dbReference type="EMBL" id="GII97591.1"/>
    </source>
</evidence>
<comment type="caution">
    <text evidence="2">The sequence shown here is derived from an EMBL/GenBank/DDBJ whole genome shotgun (WGS) entry which is preliminary data.</text>
</comment>